<reference evidence="7" key="1">
    <citation type="submission" date="2021-07" db="EMBL/GenBank/DDBJ databases">
        <authorList>
            <person name="Catto M.A."/>
            <person name="Jacobson A."/>
            <person name="Kennedy G."/>
            <person name="Labadie P."/>
            <person name="Hunt B.G."/>
            <person name="Srinivasan R."/>
        </authorList>
    </citation>
    <scope>NUCLEOTIDE SEQUENCE</scope>
    <source>
        <strain evidence="7">PL_HMW_Pooled</strain>
        <tissue evidence="7">Head</tissue>
    </source>
</reference>
<dbReference type="AlphaFoldDB" id="A0AAE1HIV2"/>
<organism evidence="7 8">
    <name type="scientific">Frankliniella fusca</name>
    <dbReference type="NCBI Taxonomy" id="407009"/>
    <lineage>
        <taxon>Eukaryota</taxon>
        <taxon>Metazoa</taxon>
        <taxon>Ecdysozoa</taxon>
        <taxon>Arthropoda</taxon>
        <taxon>Hexapoda</taxon>
        <taxon>Insecta</taxon>
        <taxon>Pterygota</taxon>
        <taxon>Neoptera</taxon>
        <taxon>Paraneoptera</taxon>
        <taxon>Thysanoptera</taxon>
        <taxon>Terebrantia</taxon>
        <taxon>Thripoidea</taxon>
        <taxon>Thripidae</taxon>
        <taxon>Frankliniella</taxon>
    </lineage>
</organism>
<dbReference type="Gene3D" id="3.80.10.10">
    <property type="entry name" value="Ribonuclease Inhibitor"/>
    <property type="match status" value="1"/>
</dbReference>
<keyword evidence="1" id="KW-0479">Metal-binding</keyword>
<dbReference type="PROSITE" id="PS50089">
    <property type="entry name" value="ZF_RING_2"/>
    <property type="match status" value="1"/>
</dbReference>
<name>A0AAE1HIV2_9NEOP</name>
<evidence type="ECO:0000256" key="5">
    <source>
        <dbReference type="SAM" id="MobiDB-lite"/>
    </source>
</evidence>
<dbReference type="Gene3D" id="3.30.40.10">
    <property type="entry name" value="Zinc/RING finger domain, C3HC4 (zinc finger)"/>
    <property type="match status" value="1"/>
</dbReference>
<dbReference type="SUPFAM" id="SSF57850">
    <property type="entry name" value="RING/U-box"/>
    <property type="match status" value="1"/>
</dbReference>
<dbReference type="Pfam" id="PF13445">
    <property type="entry name" value="zf-RING_UBOX"/>
    <property type="match status" value="1"/>
</dbReference>
<dbReference type="Proteomes" id="UP001219518">
    <property type="component" value="Unassembled WGS sequence"/>
</dbReference>
<evidence type="ECO:0000256" key="1">
    <source>
        <dbReference type="ARBA" id="ARBA00022723"/>
    </source>
</evidence>
<dbReference type="InterPro" id="IPR032675">
    <property type="entry name" value="LRR_dom_sf"/>
</dbReference>
<feature type="domain" description="RING-type" evidence="6">
    <location>
        <begin position="3"/>
        <end position="42"/>
    </location>
</feature>
<dbReference type="InterPro" id="IPR027370">
    <property type="entry name" value="Znf-RING_euk"/>
</dbReference>
<evidence type="ECO:0000259" key="6">
    <source>
        <dbReference type="PROSITE" id="PS50089"/>
    </source>
</evidence>
<keyword evidence="8" id="KW-1185">Reference proteome</keyword>
<keyword evidence="2 4" id="KW-0863">Zinc-finger</keyword>
<reference evidence="7" key="2">
    <citation type="journal article" date="2023" name="BMC Genomics">
        <title>Pest status, molecular evolution, and epigenetic factors derived from the genome assembly of Frankliniella fusca, a thysanopteran phytovirus vector.</title>
        <authorList>
            <person name="Catto M.A."/>
            <person name="Labadie P.E."/>
            <person name="Jacobson A.L."/>
            <person name="Kennedy G.G."/>
            <person name="Srinivasan R."/>
            <person name="Hunt B.G."/>
        </authorList>
    </citation>
    <scope>NUCLEOTIDE SEQUENCE</scope>
    <source>
        <strain evidence="7">PL_HMW_Pooled</strain>
    </source>
</reference>
<dbReference type="InterPro" id="IPR013083">
    <property type="entry name" value="Znf_RING/FYVE/PHD"/>
</dbReference>
<comment type="caution">
    <text evidence="7">The sequence shown here is derived from an EMBL/GenBank/DDBJ whole genome shotgun (WGS) entry which is preliminary data.</text>
</comment>
<sequence length="415" mass="44496">MECDICCEALDQAARVPKTLPCGHTACLQCLQRLRRGWCSDCCAAAARRCWDEHAVLNATAAERRLREQVPAGALQEAAALLPDVQCRGEEALHALTLLSAPSWALTLRAGGRQLNGNLANNEDPLINALWVLVASRAALTESGADGPSGDGPGPAAARPPAAAQDPPPAAARPPTAALDLPPAAARSPAAALDPPPAEAPPPREMDVVQLALRDPGEMEEQKAAALQEAQGVERLVGVRCERDHDWCLELLQRAAPTLERLEVLWPDEPHLRAVHAIPRQRRLRLYCDDVLDAAPPELGALPPGHSGLRWLSVRDLPRATLQSLLRAHSGTLEELELGVGTPGEEEWPVCCSDLHSLLGRCGLRALRRLVLERERSDCTHTVTGCREQLAAVRAALPGVQVLCGQCDSVPDEEP</sequence>
<proteinExistence type="predicted"/>
<dbReference type="SMART" id="SM00184">
    <property type="entry name" value="RING"/>
    <property type="match status" value="1"/>
</dbReference>
<gene>
    <name evidence="7" type="ORF">KUF71_011129</name>
</gene>
<protein>
    <submittedName>
        <fullName evidence="7">Protein piccolo</fullName>
    </submittedName>
</protein>
<evidence type="ECO:0000313" key="7">
    <source>
        <dbReference type="EMBL" id="KAK3921953.1"/>
    </source>
</evidence>
<feature type="region of interest" description="Disordered" evidence="5">
    <location>
        <begin position="142"/>
        <end position="204"/>
    </location>
</feature>
<accession>A0AAE1HIV2</accession>
<dbReference type="InterPro" id="IPR001841">
    <property type="entry name" value="Znf_RING"/>
</dbReference>
<feature type="compositionally biased region" description="Low complexity" evidence="5">
    <location>
        <begin position="173"/>
        <end position="193"/>
    </location>
</feature>
<evidence type="ECO:0000256" key="3">
    <source>
        <dbReference type="ARBA" id="ARBA00022833"/>
    </source>
</evidence>
<dbReference type="GO" id="GO:0008270">
    <property type="term" value="F:zinc ion binding"/>
    <property type="evidence" value="ECO:0007669"/>
    <property type="project" value="UniProtKB-KW"/>
</dbReference>
<dbReference type="EMBL" id="JAHWGI010001056">
    <property type="protein sequence ID" value="KAK3921953.1"/>
    <property type="molecule type" value="Genomic_DNA"/>
</dbReference>
<evidence type="ECO:0000256" key="4">
    <source>
        <dbReference type="PROSITE-ProRule" id="PRU00175"/>
    </source>
</evidence>
<evidence type="ECO:0000313" key="8">
    <source>
        <dbReference type="Proteomes" id="UP001219518"/>
    </source>
</evidence>
<keyword evidence="3" id="KW-0862">Zinc</keyword>
<feature type="compositionally biased region" description="Low complexity" evidence="5">
    <location>
        <begin position="154"/>
        <end position="165"/>
    </location>
</feature>
<evidence type="ECO:0000256" key="2">
    <source>
        <dbReference type="ARBA" id="ARBA00022771"/>
    </source>
</evidence>